<proteinExistence type="predicted"/>
<keyword evidence="2" id="KW-1185">Reference proteome</keyword>
<dbReference type="RefSeq" id="WP_260559075.1">
    <property type="nucleotide sequence ID" value="NZ_BAABEC010000059.1"/>
</dbReference>
<accession>A0ABY5YCJ3</accession>
<dbReference type="EMBL" id="CP104213">
    <property type="protein sequence ID" value="UWX62780.1"/>
    <property type="molecule type" value="Genomic_DNA"/>
</dbReference>
<organism evidence="1 2">
    <name type="scientific">Deinococcus rubellus</name>
    <dbReference type="NCBI Taxonomy" id="1889240"/>
    <lineage>
        <taxon>Bacteria</taxon>
        <taxon>Thermotogati</taxon>
        <taxon>Deinococcota</taxon>
        <taxon>Deinococci</taxon>
        <taxon>Deinococcales</taxon>
        <taxon>Deinococcaceae</taxon>
        <taxon>Deinococcus</taxon>
    </lineage>
</organism>
<reference evidence="1" key="1">
    <citation type="submission" date="2022-09" db="EMBL/GenBank/DDBJ databases">
        <title>genome sequence of Deinococcus rubellus.</title>
        <authorList>
            <person name="Srinivasan S."/>
        </authorList>
    </citation>
    <scope>NUCLEOTIDE SEQUENCE</scope>
    <source>
        <strain evidence="1">Ant6</strain>
    </source>
</reference>
<dbReference type="Proteomes" id="UP001060261">
    <property type="component" value="Chromosome"/>
</dbReference>
<protein>
    <recommendedName>
        <fullName evidence="3">HK97 gp10 family phage protein</fullName>
    </recommendedName>
</protein>
<gene>
    <name evidence="1" type="ORF">N0D28_08335</name>
</gene>
<sequence length="147" mass="16215">MTKSSASLRIPAWVKKLDAIPAQAAQDALGEARKFLQAEMKKNLSKGGPSGLRVRSGRLIRSVRTYLKKTPTGGDLSLGMAFYGWVHDRGAVIQAKTPRGLFFRTAGGFRRVMRVVLPERRFARDALDATRKVFPQYLAQALKAAAK</sequence>
<evidence type="ECO:0008006" key="3">
    <source>
        <dbReference type="Google" id="ProtNLM"/>
    </source>
</evidence>
<evidence type="ECO:0000313" key="2">
    <source>
        <dbReference type="Proteomes" id="UP001060261"/>
    </source>
</evidence>
<name>A0ABY5YCJ3_9DEIO</name>
<evidence type="ECO:0000313" key="1">
    <source>
        <dbReference type="EMBL" id="UWX62780.1"/>
    </source>
</evidence>